<comment type="similarity">
    <text evidence="3">Belongs to the HAD-like hydrolase superfamily. CbbY/CbbZ/Gph/YieH family.</text>
</comment>
<evidence type="ECO:0000256" key="4">
    <source>
        <dbReference type="ARBA" id="ARBA00013078"/>
    </source>
</evidence>
<accession>A0A317ZKN6</accession>
<sequence>MKLRLAGVSQEIDLIVFDCDGVLLDTMPAKIEAFRTWVPEAYSEYAGVFMDKVMHGFGRSRRHHIESFYREILAMDPEAPFLESEIERFTEICEPLCANAGWRRGSKEFVTCCLEAGALRYVLSGTPQKPLESMLRSNGASALFNVILGSPPAKPDSMVRILQETTVAPERTIFIGDANADRIAAEHVGAHFVYFPSQAARPEGDMVTEVEDLRDLLR</sequence>
<dbReference type="EMBL" id="QHJQ01000001">
    <property type="protein sequence ID" value="PXA05582.1"/>
    <property type="molecule type" value="Genomic_DNA"/>
</dbReference>
<dbReference type="InterPro" id="IPR036412">
    <property type="entry name" value="HAD-like_sf"/>
</dbReference>
<evidence type="ECO:0000256" key="1">
    <source>
        <dbReference type="ARBA" id="ARBA00000830"/>
    </source>
</evidence>
<dbReference type="InParanoid" id="A0A317ZKN6"/>
<dbReference type="SUPFAM" id="SSF56784">
    <property type="entry name" value="HAD-like"/>
    <property type="match status" value="1"/>
</dbReference>
<dbReference type="AlphaFoldDB" id="A0A317ZKN6"/>
<dbReference type="SFLD" id="SFLDS00003">
    <property type="entry name" value="Haloacid_Dehalogenase"/>
    <property type="match status" value="1"/>
</dbReference>
<proteinExistence type="inferred from homology"/>
<evidence type="ECO:0000256" key="3">
    <source>
        <dbReference type="ARBA" id="ARBA00006171"/>
    </source>
</evidence>
<dbReference type="EC" id="3.1.3.18" evidence="4"/>
<dbReference type="PANTHER" id="PTHR43434:SF1">
    <property type="entry name" value="PHOSPHOGLYCOLATE PHOSPHATASE"/>
    <property type="match status" value="1"/>
</dbReference>
<comment type="catalytic activity">
    <reaction evidence="1">
        <text>2-phosphoglycolate + H2O = glycolate + phosphate</text>
        <dbReference type="Rhea" id="RHEA:14369"/>
        <dbReference type="ChEBI" id="CHEBI:15377"/>
        <dbReference type="ChEBI" id="CHEBI:29805"/>
        <dbReference type="ChEBI" id="CHEBI:43474"/>
        <dbReference type="ChEBI" id="CHEBI:58033"/>
        <dbReference type="EC" id="3.1.3.18"/>
    </reaction>
</comment>
<dbReference type="PANTHER" id="PTHR43434">
    <property type="entry name" value="PHOSPHOGLYCOLATE PHOSPHATASE"/>
    <property type="match status" value="1"/>
</dbReference>
<dbReference type="GO" id="GO:0005829">
    <property type="term" value="C:cytosol"/>
    <property type="evidence" value="ECO:0007669"/>
    <property type="project" value="TreeGrafter"/>
</dbReference>
<dbReference type="RefSeq" id="WP_110129661.1">
    <property type="nucleotide sequence ID" value="NZ_QHJQ01000001.1"/>
</dbReference>
<dbReference type="OrthoDB" id="9792518at2"/>
<dbReference type="GO" id="GO:0006281">
    <property type="term" value="P:DNA repair"/>
    <property type="evidence" value="ECO:0007669"/>
    <property type="project" value="TreeGrafter"/>
</dbReference>
<evidence type="ECO:0000256" key="2">
    <source>
        <dbReference type="ARBA" id="ARBA00004818"/>
    </source>
</evidence>
<comment type="caution">
    <text evidence="5">The sequence shown here is derived from an EMBL/GenBank/DDBJ whole genome shotgun (WGS) entry which is preliminary data.</text>
</comment>
<gene>
    <name evidence="5" type="ORF">DDZ13_01530</name>
</gene>
<name>A0A317ZKN6_9BACT</name>
<dbReference type="Gene3D" id="1.10.150.240">
    <property type="entry name" value="Putative phosphatase, domain 2"/>
    <property type="match status" value="1"/>
</dbReference>
<dbReference type="InterPro" id="IPR023198">
    <property type="entry name" value="PGP-like_dom2"/>
</dbReference>
<dbReference type="InterPro" id="IPR023214">
    <property type="entry name" value="HAD_sf"/>
</dbReference>
<reference evidence="5 6" key="1">
    <citation type="submission" date="2018-05" db="EMBL/GenBank/DDBJ databases">
        <title>Coraliomargarita sinensis sp. nov., isolated from a marine solar saltern.</title>
        <authorList>
            <person name="Zhou L.Y."/>
        </authorList>
    </citation>
    <scope>NUCLEOTIDE SEQUENCE [LARGE SCALE GENOMIC DNA]</scope>
    <source>
        <strain evidence="5 6">WN38</strain>
    </source>
</reference>
<dbReference type="CDD" id="cd01427">
    <property type="entry name" value="HAD_like"/>
    <property type="match status" value="1"/>
</dbReference>
<keyword evidence="6" id="KW-1185">Reference proteome</keyword>
<dbReference type="SFLD" id="SFLDG01129">
    <property type="entry name" value="C1.5:_HAD__Beta-PGM__Phosphata"/>
    <property type="match status" value="1"/>
</dbReference>
<organism evidence="5 6">
    <name type="scientific">Coraliomargarita sinensis</name>
    <dbReference type="NCBI Taxonomy" id="2174842"/>
    <lineage>
        <taxon>Bacteria</taxon>
        <taxon>Pseudomonadati</taxon>
        <taxon>Verrucomicrobiota</taxon>
        <taxon>Opitutia</taxon>
        <taxon>Puniceicoccales</taxon>
        <taxon>Coraliomargaritaceae</taxon>
        <taxon>Coraliomargarita</taxon>
    </lineage>
</organism>
<dbReference type="GO" id="GO:0008967">
    <property type="term" value="F:phosphoglycolate phosphatase activity"/>
    <property type="evidence" value="ECO:0007669"/>
    <property type="project" value="UniProtKB-EC"/>
</dbReference>
<dbReference type="Pfam" id="PF00702">
    <property type="entry name" value="Hydrolase"/>
    <property type="match status" value="1"/>
</dbReference>
<evidence type="ECO:0000313" key="6">
    <source>
        <dbReference type="Proteomes" id="UP000247099"/>
    </source>
</evidence>
<dbReference type="Gene3D" id="3.40.50.1000">
    <property type="entry name" value="HAD superfamily/HAD-like"/>
    <property type="match status" value="1"/>
</dbReference>
<evidence type="ECO:0000313" key="5">
    <source>
        <dbReference type="EMBL" id="PXA05582.1"/>
    </source>
</evidence>
<protein>
    <recommendedName>
        <fullName evidence="4">phosphoglycolate phosphatase</fullName>
        <ecNumber evidence="4">3.1.3.18</ecNumber>
    </recommendedName>
</protein>
<dbReference type="InterPro" id="IPR050155">
    <property type="entry name" value="HAD-like_hydrolase_sf"/>
</dbReference>
<dbReference type="Proteomes" id="UP000247099">
    <property type="component" value="Unassembled WGS sequence"/>
</dbReference>
<comment type="pathway">
    <text evidence="2">Organic acid metabolism; glycolate biosynthesis; glycolate from 2-phosphoglycolate: step 1/1.</text>
</comment>